<dbReference type="GeneID" id="19171553"/>
<dbReference type="InterPro" id="IPR050936">
    <property type="entry name" value="AP-1-like"/>
</dbReference>
<dbReference type="PANTHER" id="PTHR40621">
    <property type="entry name" value="TRANSCRIPTION FACTOR KAPC-RELATED"/>
    <property type="match status" value="1"/>
</dbReference>
<dbReference type="AlphaFoldDB" id="W9XUY2"/>
<keyword evidence="2" id="KW-0539">Nucleus</keyword>
<dbReference type="SUPFAM" id="SSF57959">
    <property type="entry name" value="Leucine zipper domain"/>
    <property type="match status" value="1"/>
</dbReference>
<evidence type="ECO:0000259" key="4">
    <source>
        <dbReference type="PROSITE" id="PS00036"/>
    </source>
</evidence>
<dbReference type="EMBL" id="AMGY01000006">
    <property type="protein sequence ID" value="EXJ81165.1"/>
    <property type="molecule type" value="Genomic_DNA"/>
</dbReference>
<evidence type="ECO:0000313" key="5">
    <source>
        <dbReference type="EMBL" id="EXJ81165.1"/>
    </source>
</evidence>
<dbReference type="GO" id="GO:0090575">
    <property type="term" value="C:RNA polymerase II transcription regulator complex"/>
    <property type="evidence" value="ECO:0007669"/>
    <property type="project" value="TreeGrafter"/>
</dbReference>
<dbReference type="Gene3D" id="1.20.5.170">
    <property type="match status" value="1"/>
</dbReference>
<feature type="region of interest" description="Disordered" evidence="3">
    <location>
        <begin position="57"/>
        <end position="80"/>
    </location>
</feature>
<keyword evidence="6" id="KW-1185">Reference proteome</keyword>
<sequence>MSERASYFDFMPELEYEQTSSPNLTHGWFPFVPDGSLGVDPSVQTWESIDLDLFDESGGCDRPPAQSATSTDSDNGVIPRSKITRRRAQNRASQRALRERKERHVKGLEHQLTTINEKHQDLIRSYTKQTDHVTKLHHRITELQAEIKAFKSYSQQRLPSRGATTEPLLPERFDAFSVTRGWDPMLYDANEVEFDLSQPITGSAKPPTTTATATATTTPVTLPEFEDLLHLP</sequence>
<dbReference type="eggNOG" id="ENOG502T0QK">
    <property type="taxonomic scope" value="Eukaryota"/>
</dbReference>
<dbReference type="GO" id="GO:0000976">
    <property type="term" value="F:transcription cis-regulatory region binding"/>
    <property type="evidence" value="ECO:0007669"/>
    <property type="project" value="InterPro"/>
</dbReference>
<evidence type="ECO:0000256" key="3">
    <source>
        <dbReference type="SAM" id="MobiDB-lite"/>
    </source>
</evidence>
<organism evidence="5 6">
    <name type="scientific">Capronia epimyces CBS 606.96</name>
    <dbReference type="NCBI Taxonomy" id="1182542"/>
    <lineage>
        <taxon>Eukaryota</taxon>
        <taxon>Fungi</taxon>
        <taxon>Dikarya</taxon>
        <taxon>Ascomycota</taxon>
        <taxon>Pezizomycotina</taxon>
        <taxon>Eurotiomycetes</taxon>
        <taxon>Chaetothyriomycetidae</taxon>
        <taxon>Chaetothyriales</taxon>
        <taxon>Herpotrichiellaceae</taxon>
        <taxon>Capronia</taxon>
    </lineage>
</organism>
<dbReference type="HOGENOM" id="CLU_076384_0_0_1"/>
<dbReference type="SMART" id="SM00338">
    <property type="entry name" value="BRLZ"/>
    <property type="match status" value="1"/>
</dbReference>
<accession>W9XUY2</accession>
<dbReference type="GO" id="GO:0001228">
    <property type="term" value="F:DNA-binding transcription activator activity, RNA polymerase II-specific"/>
    <property type="evidence" value="ECO:0007669"/>
    <property type="project" value="TreeGrafter"/>
</dbReference>
<reference evidence="5 6" key="1">
    <citation type="submission" date="2013-03" db="EMBL/GenBank/DDBJ databases">
        <title>The Genome Sequence of Capronia epimyces CBS 606.96.</title>
        <authorList>
            <consortium name="The Broad Institute Genomics Platform"/>
            <person name="Cuomo C."/>
            <person name="de Hoog S."/>
            <person name="Gorbushina A."/>
            <person name="Walker B."/>
            <person name="Young S.K."/>
            <person name="Zeng Q."/>
            <person name="Gargeya S."/>
            <person name="Fitzgerald M."/>
            <person name="Haas B."/>
            <person name="Abouelleil A."/>
            <person name="Allen A.W."/>
            <person name="Alvarado L."/>
            <person name="Arachchi H.M."/>
            <person name="Berlin A.M."/>
            <person name="Chapman S.B."/>
            <person name="Gainer-Dewar J."/>
            <person name="Goldberg J."/>
            <person name="Griggs A."/>
            <person name="Gujja S."/>
            <person name="Hansen M."/>
            <person name="Howarth C."/>
            <person name="Imamovic A."/>
            <person name="Ireland A."/>
            <person name="Larimer J."/>
            <person name="McCowan C."/>
            <person name="Murphy C."/>
            <person name="Pearson M."/>
            <person name="Poon T.W."/>
            <person name="Priest M."/>
            <person name="Roberts A."/>
            <person name="Saif S."/>
            <person name="Shea T."/>
            <person name="Sisk P."/>
            <person name="Sykes S."/>
            <person name="Wortman J."/>
            <person name="Nusbaum C."/>
            <person name="Birren B."/>
        </authorList>
    </citation>
    <scope>NUCLEOTIDE SEQUENCE [LARGE SCALE GENOMIC DNA]</scope>
    <source>
        <strain evidence="5 6">CBS 606.96</strain>
    </source>
</reference>
<evidence type="ECO:0000313" key="6">
    <source>
        <dbReference type="Proteomes" id="UP000019478"/>
    </source>
</evidence>
<proteinExistence type="predicted"/>
<evidence type="ECO:0000256" key="2">
    <source>
        <dbReference type="ARBA" id="ARBA00023242"/>
    </source>
</evidence>
<dbReference type="RefSeq" id="XP_007735753.1">
    <property type="nucleotide sequence ID" value="XM_007737563.1"/>
</dbReference>
<gene>
    <name evidence="5" type="ORF">A1O3_07455</name>
</gene>
<comment type="subcellular location">
    <subcellularLocation>
        <location evidence="1">Nucleus</location>
    </subcellularLocation>
</comment>
<dbReference type="CDD" id="cd14688">
    <property type="entry name" value="bZIP_YAP"/>
    <property type="match status" value="1"/>
</dbReference>
<dbReference type="Pfam" id="PF00170">
    <property type="entry name" value="bZIP_1"/>
    <property type="match status" value="1"/>
</dbReference>
<dbReference type="PANTHER" id="PTHR40621:SF6">
    <property type="entry name" value="AP-1-LIKE TRANSCRIPTION FACTOR YAP1-RELATED"/>
    <property type="match status" value="1"/>
</dbReference>
<dbReference type="STRING" id="1182542.W9XUY2"/>
<dbReference type="OrthoDB" id="2593073at2759"/>
<comment type="caution">
    <text evidence="5">The sequence shown here is derived from an EMBL/GenBank/DDBJ whole genome shotgun (WGS) entry which is preliminary data.</text>
</comment>
<dbReference type="PROSITE" id="PS00036">
    <property type="entry name" value="BZIP_BASIC"/>
    <property type="match status" value="1"/>
</dbReference>
<name>W9XUY2_9EURO</name>
<feature type="domain" description="BZIP" evidence="4">
    <location>
        <begin position="85"/>
        <end position="100"/>
    </location>
</feature>
<dbReference type="InterPro" id="IPR004827">
    <property type="entry name" value="bZIP"/>
</dbReference>
<dbReference type="InterPro" id="IPR046347">
    <property type="entry name" value="bZIP_sf"/>
</dbReference>
<evidence type="ECO:0000256" key="1">
    <source>
        <dbReference type="ARBA" id="ARBA00004123"/>
    </source>
</evidence>
<protein>
    <recommendedName>
        <fullName evidence="4">BZIP domain-containing protein</fullName>
    </recommendedName>
</protein>
<dbReference type="Proteomes" id="UP000019478">
    <property type="component" value="Unassembled WGS sequence"/>
</dbReference>